<dbReference type="Pfam" id="PF14923">
    <property type="entry name" value="CCDC142"/>
    <property type="match status" value="1"/>
</dbReference>
<evidence type="ECO:0000313" key="3">
    <source>
        <dbReference type="Proteomes" id="UP000472264"/>
    </source>
</evidence>
<protein>
    <recommendedName>
        <fullName evidence="1">Coiled-coil protein 142 C-terminal domain-containing protein</fullName>
    </recommendedName>
</protein>
<dbReference type="AlphaFoldDB" id="A0A665V5E3"/>
<evidence type="ECO:0000313" key="2">
    <source>
        <dbReference type="Ensembl" id="ENSENLP00000027093.1"/>
    </source>
</evidence>
<dbReference type="Ensembl" id="ENSENLT00000027924.1">
    <property type="protein sequence ID" value="ENSENLP00000027093.1"/>
    <property type="gene ID" value="ENSENLG00000012173.1"/>
</dbReference>
<keyword evidence="3" id="KW-1185">Reference proteome</keyword>
<dbReference type="Proteomes" id="UP000472264">
    <property type="component" value="Chromosome 10"/>
</dbReference>
<evidence type="ECO:0000259" key="1">
    <source>
        <dbReference type="Pfam" id="PF14923"/>
    </source>
</evidence>
<dbReference type="PANTHER" id="PTHR21436">
    <property type="entry name" value="COILED-COIL DOMAIN-CONTAINING PROTEIN 142"/>
    <property type="match status" value="1"/>
</dbReference>
<dbReference type="FunCoup" id="A0A665V5E3">
    <property type="interactions" value="1"/>
</dbReference>
<dbReference type="InterPro" id="IPR026700">
    <property type="entry name" value="CCDC142"/>
</dbReference>
<dbReference type="InParanoid" id="A0A665V5E3"/>
<gene>
    <name evidence="2" type="primary">ccdc142</name>
</gene>
<feature type="domain" description="Coiled-coil protein 142 C-terminal" evidence="1">
    <location>
        <begin position="497"/>
        <end position="866"/>
    </location>
</feature>
<dbReference type="OMA" id="TWEQLQH"/>
<reference evidence="2" key="3">
    <citation type="submission" date="2025-09" db="UniProtKB">
        <authorList>
            <consortium name="Ensembl"/>
        </authorList>
    </citation>
    <scope>IDENTIFICATION</scope>
</reference>
<organism evidence="2 3">
    <name type="scientific">Echeneis naucrates</name>
    <name type="common">Live sharksucker</name>
    <dbReference type="NCBI Taxonomy" id="173247"/>
    <lineage>
        <taxon>Eukaryota</taxon>
        <taxon>Metazoa</taxon>
        <taxon>Chordata</taxon>
        <taxon>Craniata</taxon>
        <taxon>Vertebrata</taxon>
        <taxon>Euteleostomi</taxon>
        <taxon>Actinopterygii</taxon>
        <taxon>Neopterygii</taxon>
        <taxon>Teleostei</taxon>
        <taxon>Neoteleostei</taxon>
        <taxon>Acanthomorphata</taxon>
        <taxon>Carangaria</taxon>
        <taxon>Carangiformes</taxon>
        <taxon>Echeneidae</taxon>
        <taxon>Echeneis</taxon>
    </lineage>
</organism>
<proteinExistence type="predicted"/>
<name>A0A665V5E3_ECHNA</name>
<reference evidence="2" key="2">
    <citation type="submission" date="2025-08" db="UniProtKB">
        <authorList>
            <consortium name="Ensembl"/>
        </authorList>
    </citation>
    <scope>IDENTIFICATION</scope>
</reference>
<sequence length="890" mass="100852">SYQALFVNTDEHCQKQNNQKTTLSLYMAHAKLSSTQLTLMLWIPAGSGSQGCIFRSLQQAETLISTTFNPSLRWLFHNRGQDQEAEEEHFVVVHDLVSQSSARLLRLQQALMTVSRELCVFEGGHRCVSNLCVSTQQQVYVPGIRAEGHYRTLWRLLEQRSLLLFIHEYTRRARLATVFVGRVSQLLEELLNRSYLHQVRVTCRTLWDHLNHWSCLFSKVQSDYYLRPLLVRQTGLLIKMKHSLDSLSLQALVLMEHYVRVILSAVAQTELDSVPLEVLKDMLAGTEVYNQAVEEQRALHNTTQLRTSVLQQAHHSTLGPGLPHSSDHHPAALTIKEVTLILAVHHAEAAAQQMLCWSSPQSCQVCLVHHNHEDYNSFVPPIIRCGTCKQRSDWSWEQLRSGDCVQLCCSEFPFTVSISQWLALLPQRQKSFVFDCLCRSASLGMQSHAGGFHFESLWKYCTCSMGPWSAKTHQFFFPFPFLHLPVLYCLTFHLSPVLCRGLGSALKDKSLTDLGPSVMSSSRMLSATMKHFLLLSPPLLLCLCCKPAKSSGKVHTADGHRVGLLLATVQLSTVWVFSKAYHFLSSWSLNRFLLITQGDLKVGLVFRNLLLSHTDRALQLLLRHRVQELERTLSSLVLKTFANDCKKISREIFEQKMPSSVHWRHSYRTGFPSSPSEYVSLAAQTVIGQVLEGVAPLSDHAHVQALSITMTAFLEAWMEHILKHKIRFSVQGALQLKQDFDYIKDLIQSDRYGLSAELHQHLLSLQVFQQVDSAVFCLLQQPEAKPYLKTRTWKHFTHCCPTNNRDSTDEAVGSSITNLGYVEGEDLTPADPAVFVSNFPSVDPSIPGEPYLAPSLALDAAQQEWLNLRIHCSARRWKLPRLQCLSKSET</sequence>
<reference evidence="2" key="1">
    <citation type="submission" date="2021-04" db="EMBL/GenBank/DDBJ databases">
        <authorList>
            <consortium name="Wellcome Sanger Institute Data Sharing"/>
        </authorList>
    </citation>
    <scope>NUCLEOTIDE SEQUENCE [LARGE SCALE GENOMIC DNA]</scope>
</reference>
<dbReference type="PANTHER" id="PTHR21436:SF2">
    <property type="entry name" value="COILED-COIL DOMAIN-CONTAINING PROTEIN 142"/>
    <property type="match status" value="1"/>
</dbReference>
<dbReference type="InterPro" id="IPR055350">
    <property type="entry name" value="CCDC142_C"/>
</dbReference>
<accession>A0A665V5E3</accession>